<dbReference type="EMBL" id="JAINWA010000003">
    <property type="protein sequence ID" value="MCD1655520.1"/>
    <property type="molecule type" value="Genomic_DNA"/>
</dbReference>
<dbReference type="InterPro" id="IPR036890">
    <property type="entry name" value="HATPase_C_sf"/>
</dbReference>
<evidence type="ECO:0000313" key="1">
    <source>
        <dbReference type="EMBL" id="MCD1655520.1"/>
    </source>
</evidence>
<dbReference type="GO" id="GO:0005524">
    <property type="term" value="F:ATP binding"/>
    <property type="evidence" value="ECO:0007669"/>
    <property type="project" value="UniProtKB-KW"/>
</dbReference>
<gene>
    <name evidence="1" type="ORF">K7J14_12535</name>
</gene>
<sequence>MAEPLKYIVEDNTIAELLGVQNFTSKESAILELVKNAYDAQAKTLSIIFDHNILSIIDDGIGMDKETILFNWMHIGKSDKDYSIIDHQTNIERVLSGSKGIGRFALARLGSSIKLISSRKNSSPIIWETDWNSSSVENIQKTSKINTGTHIDIFELRDRWTEGSIQKLTDYLSITYNDTQMSIKIKSINKNYEVSQYFQSPKIGKNFVTHIHMDYNSEDTSLICSIKSDEFRQDSQNICKEVNINHHQNKIVIIDEIENSFSHFGNREELKNLLVNLGNFSTDLYFSLKGPSQNDCERFLYKHDNLSTRYDRGVVLYRNAFGISSFEGEKDWLGFGKRSRKSPAAASHPTGAWRIRENQISGMVCIDKRENKYLKDLSNRQGLEENEYFDLFHCCPR</sequence>
<dbReference type="RefSeq" id="WP_230756823.1">
    <property type="nucleotide sequence ID" value="NZ_JAINWA010000003.1"/>
</dbReference>
<dbReference type="Proteomes" id="UP001198163">
    <property type="component" value="Unassembled WGS sequence"/>
</dbReference>
<proteinExistence type="predicted"/>
<accession>A0AAE3EIA0</accession>
<protein>
    <submittedName>
        <fullName evidence="1">ATP-binding protein</fullName>
    </submittedName>
</protein>
<evidence type="ECO:0000313" key="2">
    <source>
        <dbReference type="Proteomes" id="UP001198163"/>
    </source>
</evidence>
<organism evidence="1 2">
    <name type="scientific">Teretinema zuelzerae</name>
    <dbReference type="NCBI Taxonomy" id="156"/>
    <lineage>
        <taxon>Bacteria</taxon>
        <taxon>Pseudomonadati</taxon>
        <taxon>Spirochaetota</taxon>
        <taxon>Spirochaetia</taxon>
        <taxon>Spirochaetales</taxon>
        <taxon>Treponemataceae</taxon>
        <taxon>Teretinema</taxon>
    </lineage>
</organism>
<dbReference type="Pfam" id="PF13589">
    <property type="entry name" value="HATPase_c_3"/>
    <property type="match status" value="1"/>
</dbReference>
<reference evidence="1" key="1">
    <citation type="submission" date="2021-08" db="EMBL/GenBank/DDBJ databases">
        <title>Comparative analyses of Brucepasteria parasyntrophica and Teretinema zuelzerae.</title>
        <authorList>
            <person name="Song Y."/>
            <person name="Brune A."/>
        </authorList>
    </citation>
    <scope>NUCLEOTIDE SEQUENCE</scope>
    <source>
        <strain evidence="1">DSM 1903</strain>
    </source>
</reference>
<name>A0AAE3EIA0_9SPIR</name>
<keyword evidence="1" id="KW-0067">ATP-binding</keyword>
<comment type="caution">
    <text evidence="1">The sequence shown here is derived from an EMBL/GenBank/DDBJ whole genome shotgun (WGS) entry which is preliminary data.</text>
</comment>
<keyword evidence="1" id="KW-0547">Nucleotide-binding</keyword>
<dbReference type="SUPFAM" id="SSF55874">
    <property type="entry name" value="ATPase domain of HSP90 chaperone/DNA topoisomerase II/histidine kinase"/>
    <property type="match status" value="1"/>
</dbReference>
<dbReference type="Gene3D" id="3.30.565.10">
    <property type="entry name" value="Histidine kinase-like ATPase, C-terminal domain"/>
    <property type="match status" value="1"/>
</dbReference>
<dbReference type="AlphaFoldDB" id="A0AAE3EIA0"/>
<keyword evidence="2" id="KW-1185">Reference proteome</keyword>